<name>V4LCQ8_EUTSA</name>
<dbReference type="GO" id="GO:2000008">
    <property type="term" value="P:regulation of protein localization to cell surface"/>
    <property type="evidence" value="ECO:0007669"/>
    <property type="project" value="TreeGrafter"/>
</dbReference>
<dbReference type="GO" id="GO:0080155">
    <property type="term" value="P:regulation of double fertilization forming a zygote and endosperm"/>
    <property type="evidence" value="ECO:0007669"/>
    <property type="project" value="TreeGrafter"/>
</dbReference>
<keyword evidence="5" id="KW-1185">Reference proteome</keyword>
<dbReference type="Proteomes" id="UP000030689">
    <property type="component" value="Unassembled WGS sequence"/>
</dbReference>
<dbReference type="KEGG" id="eus:EUTSA_v10015392mg"/>
<dbReference type="GO" id="GO:0031982">
    <property type="term" value="C:vesicle"/>
    <property type="evidence" value="ECO:0007669"/>
    <property type="project" value="TreeGrafter"/>
</dbReference>
<keyword evidence="1 2" id="KW-0732">Signal</keyword>
<protein>
    <recommendedName>
        <fullName evidence="3">Prolamin-like domain-containing protein</fullName>
    </recommendedName>
</protein>
<accession>V4LCQ8</accession>
<dbReference type="AlphaFoldDB" id="V4LCQ8"/>
<evidence type="ECO:0000256" key="1">
    <source>
        <dbReference type="ARBA" id="ARBA00022729"/>
    </source>
</evidence>
<reference evidence="4 5" key="1">
    <citation type="journal article" date="2013" name="Front. Plant Sci.">
        <title>The Reference Genome of the Halophytic Plant Eutrema salsugineum.</title>
        <authorList>
            <person name="Yang R."/>
            <person name="Jarvis D.E."/>
            <person name="Chen H."/>
            <person name="Beilstein M.A."/>
            <person name="Grimwood J."/>
            <person name="Jenkins J."/>
            <person name="Shu S."/>
            <person name="Prochnik S."/>
            <person name="Xin M."/>
            <person name="Ma C."/>
            <person name="Schmutz J."/>
            <person name="Wing R.A."/>
            <person name="Mitchell-Olds T."/>
            <person name="Schumaker K.S."/>
            <person name="Wang X."/>
        </authorList>
    </citation>
    <scope>NUCLEOTIDE SEQUENCE [LARGE SCALE GENOMIC DNA]</scope>
</reference>
<dbReference type="PANTHER" id="PTHR31181:SF64">
    <property type="entry name" value="ECA1 GAMETOGENESIS FAMILY PROTEIN-RELATED"/>
    <property type="match status" value="1"/>
</dbReference>
<dbReference type="GO" id="GO:0009567">
    <property type="term" value="P:double fertilization forming a zygote and endosperm"/>
    <property type="evidence" value="ECO:0007669"/>
    <property type="project" value="TreeGrafter"/>
</dbReference>
<evidence type="ECO:0000256" key="2">
    <source>
        <dbReference type="SAM" id="SignalP"/>
    </source>
</evidence>
<feature type="signal peptide" evidence="2">
    <location>
        <begin position="1"/>
        <end position="27"/>
    </location>
</feature>
<dbReference type="InterPro" id="IPR008502">
    <property type="entry name" value="Prolamin-like"/>
</dbReference>
<evidence type="ECO:0000313" key="5">
    <source>
        <dbReference type="Proteomes" id="UP000030689"/>
    </source>
</evidence>
<feature type="domain" description="Prolamin-like" evidence="3">
    <location>
        <begin position="37"/>
        <end position="90"/>
    </location>
</feature>
<dbReference type="EMBL" id="KI517464">
    <property type="protein sequence ID" value="ESQ41474.1"/>
    <property type="molecule type" value="Genomic_DNA"/>
</dbReference>
<proteinExistence type="predicted"/>
<dbReference type="Gramene" id="ESQ41474">
    <property type="protein sequence ID" value="ESQ41474"/>
    <property type="gene ID" value="EUTSA_v10015392mg"/>
</dbReference>
<gene>
    <name evidence="4" type="ORF">EUTSA_v10015392mg</name>
</gene>
<dbReference type="GO" id="GO:0005576">
    <property type="term" value="C:extracellular region"/>
    <property type="evidence" value="ECO:0007669"/>
    <property type="project" value="TreeGrafter"/>
</dbReference>
<evidence type="ECO:0000259" key="3">
    <source>
        <dbReference type="Pfam" id="PF05617"/>
    </source>
</evidence>
<sequence length="104" mass="11434">METKQVKVMFLILSVIMALACRHQSEAQSPVPSPEACFAPIKSVKGCPEALERVKYGDFKGLGKDCCHAINGLPGDCFPIIFPQKPFAAYFVKRHCRGQSADFS</sequence>
<organism evidence="4 5">
    <name type="scientific">Eutrema salsugineum</name>
    <name type="common">Saltwater cress</name>
    <name type="synonym">Sisymbrium salsugineum</name>
    <dbReference type="NCBI Taxonomy" id="72664"/>
    <lineage>
        <taxon>Eukaryota</taxon>
        <taxon>Viridiplantae</taxon>
        <taxon>Streptophyta</taxon>
        <taxon>Embryophyta</taxon>
        <taxon>Tracheophyta</taxon>
        <taxon>Spermatophyta</taxon>
        <taxon>Magnoliopsida</taxon>
        <taxon>eudicotyledons</taxon>
        <taxon>Gunneridae</taxon>
        <taxon>Pentapetalae</taxon>
        <taxon>rosids</taxon>
        <taxon>malvids</taxon>
        <taxon>Brassicales</taxon>
        <taxon>Brassicaceae</taxon>
        <taxon>Eutremeae</taxon>
        <taxon>Eutrema</taxon>
    </lineage>
</organism>
<dbReference type="PROSITE" id="PS51257">
    <property type="entry name" value="PROKAR_LIPOPROTEIN"/>
    <property type="match status" value="1"/>
</dbReference>
<evidence type="ECO:0000313" key="4">
    <source>
        <dbReference type="EMBL" id="ESQ41474.1"/>
    </source>
</evidence>
<dbReference type="OMA" id="KVQGCVD"/>
<feature type="chain" id="PRO_5004720638" description="Prolamin-like domain-containing protein" evidence="2">
    <location>
        <begin position="28"/>
        <end position="104"/>
    </location>
</feature>
<dbReference type="PANTHER" id="PTHR31181">
    <property type="entry name" value="EGG CELL-SECRETED PROTEIN 1.4"/>
    <property type="match status" value="1"/>
</dbReference>
<dbReference type="Pfam" id="PF05617">
    <property type="entry name" value="Prolamin_like"/>
    <property type="match status" value="1"/>
</dbReference>